<dbReference type="PANTHER" id="PTHR37610:SF40">
    <property type="entry name" value="OS01G0909600 PROTEIN"/>
    <property type="match status" value="1"/>
</dbReference>
<reference evidence="1" key="2">
    <citation type="submission" date="2021-12" db="EMBL/GenBank/DDBJ databases">
        <title>Resequencing data analysis of finger millet.</title>
        <authorList>
            <person name="Hatakeyama M."/>
            <person name="Aluri S."/>
            <person name="Balachadran M.T."/>
            <person name="Sivarajan S.R."/>
            <person name="Poveda L."/>
            <person name="Shimizu-Inatsugi R."/>
            <person name="Schlapbach R."/>
            <person name="Sreeman S.M."/>
            <person name="Shimizu K.K."/>
        </authorList>
    </citation>
    <scope>NUCLEOTIDE SEQUENCE</scope>
</reference>
<name>A0AAV5C8M5_ELECO</name>
<sequence length="275" mass="30388">MSPAVAFPFTVESSGITLLSDEGIDVTGPDITSIRCQGVISSSLLSAGYANKSSSASLHSRFKFRSRPISVDFDMSQITAIVVNITLDGQNYREWAFSVETALRGYGLAFHLTDVPPAPTTSPSNAAEIKTWKINDGKVMAAIVNSIKHSLIMSLSKKKTAKAMWSYLQERYVQDSGALLHTLMQKLQSIEQNDMTIDDYHSAFEQLMGPLLSMVPECTTDNCSAHKFIEKFLTYRFVMGAKPIFESIRTRLLHDSSSLIMAQALSDLISEETRL</sequence>
<dbReference type="PANTHER" id="PTHR37610">
    <property type="entry name" value="CCHC-TYPE DOMAIN-CONTAINING PROTEIN"/>
    <property type="match status" value="1"/>
</dbReference>
<dbReference type="Proteomes" id="UP001054889">
    <property type="component" value="Unassembled WGS sequence"/>
</dbReference>
<dbReference type="Pfam" id="PF14223">
    <property type="entry name" value="Retrotran_gag_2"/>
    <property type="match status" value="1"/>
</dbReference>
<comment type="caution">
    <text evidence="1">The sequence shown here is derived from an EMBL/GenBank/DDBJ whole genome shotgun (WGS) entry which is preliminary data.</text>
</comment>
<proteinExistence type="predicted"/>
<dbReference type="AlphaFoldDB" id="A0AAV5C8M5"/>
<evidence type="ECO:0000313" key="1">
    <source>
        <dbReference type="EMBL" id="GJM94438.1"/>
    </source>
</evidence>
<accession>A0AAV5C8M5</accession>
<reference evidence="1" key="1">
    <citation type="journal article" date="2018" name="DNA Res.">
        <title>Multiple hybrid de novo genome assembly of finger millet, an orphan allotetraploid crop.</title>
        <authorList>
            <person name="Hatakeyama M."/>
            <person name="Aluri S."/>
            <person name="Balachadran M.T."/>
            <person name="Sivarajan S.R."/>
            <person name="Patrignani A."/>
            <person name="Gruter S."/>
            <person name="Poveda L."/>
            <person name="Shimizu-Inatsugi R."/>
            <person name="Baeten J."/>
            <person name="Francoijs K.J."/>
            <person name="Nataraja K.N."/>
            <person name="Reddy Y.A.N."/>
            <person name="Phadnis S."/>
            <person name="Ravikumar R.L."/>
            <person name="Schlapbach R."/>
            <person name="Sreeman S.M."/>
            <person name="Shimizu K.K."/>
        </authorList>
    </citation>
    <scope>NUCLEOTIDE SEQUENCE</scope>
</reference>
<dbReference type="EMBL" id="BQKI01000005">
    <property type="protein sequence ID" value="GJM94438.1"/>
    <property type="molecule type" value="Genomic_DNA"/>
</dbReference>
<organism evidence="1 2">
    <name type="scientific">Eleusine coracana subsp. coracana</name>
    <dbReference type="NCBI Taxonomy" id="191504"/>
    <lineage>
        <taxon>Eukaryota</taxon>
        <taxon>Viridiplantae</taxon>
        <taxon>Streptophyta</taxon>
        <taxon>Embryophyta</taxon>
        <taxon>Tracheophyta</taxon>
        <taxon>Spermatophyta</taxon>
        <taxon>Magnoliopsida</taxon>
        <taxon>Liliopsida</taxon>
        <taxon>Poales</taxon>
        <taxon>Poaceae</taxon>
        <taxon>PACMAD clade</taxon>
        <taxon>Chloridoideae</taxon>
        <taxon>Cynodonteae</taxon>
        <taxon>Eleusininae</taxon>
        <taxon>Eleusine</taxon>
    </lineage>
</organism>
<gene>
    <name evidence="1" type="primary">ga11080</name>
    <name evidence="1" type="ORF">PR202_ga11080</name>
</gene>
<keyword evidence="2" id="KW-1185">Reference proteome</keyword>
<evidence type="ECO:0000313" key="2">
    <source>
        <dbReference type="Proteomes" id="UP001054889"/>
    </source>
</evidence>
<evidence type="ECO:0008006" key="3">
    <source>
        <dbReference type="Google" id="ProtNLM"/>
    </source>
</evidence>
<protein>
    <recommendedName>
        <fullName evidence="3">Retrotransposon Copia-like N-terminal domain-containing protein</fullName>
    </recommendedName>
</protein>